<evidence type="ECO:0000313" key="2">
    <source>
        <dbReference type="Proteomes" id="UP001497680"/>
    </source>
</evidence>
<accession>A0ACC0CPA9</accession>
<organism evidence="1 2">
    <name type="scientific">Hypoxylon rubiginosum</name>
    <dbReference type="NCBI Taxonomy" id="110542"/>
    <lineage>
        <taxon>Eukaryota</taxon>
        <taxon>Fungi</taxon>
        <taxon>Dikarya</taxon>
        <taxon>Ascomycota</taxon>
        <taxon>Pezizomycotina</taxon>
        <taxon>Sordariomycetes</taxon>
        <taxon>Xylariomycetidae</taxon>
        <taxon>Xylariales</taxon>
        <taxon>Hypoxylaceae</taxon>
        <taxon>Hypoxylon</taxon>
    </lineage>
</organism>
<dbReference type="EMBL" id="MU394376">
    <property type="protein sequence ID" value="KAI6082211.1"/>
    <property type="molecule type" value="Genomic_DNA"/>
</dbReference>
<protein>
    <submittedName>
        <fullName evidence="1">Uncharacterized protein</fullName>
    </submittedName>
</protein>
<evidence type="ECO:0000313" key="1">
    <source>
        <dbReference type="EMBL" id="KAI6082211.1"/>
    </source>
</evidence>
<reference evidence="1 2" key="1">
    <citation type="journal article" date="2022" name="New Phytol.">
        <title>Ecological generalism drives hyperdiversity of secondary metabolite gene clusters in xylarialean endophytes.</title>
        <authorList>
            <person name="Franco M.E.E."/>
            <person name="Wisecaver J.H."/>
            <person name="Arnold A.E."/>
            <person name="Ju Y.M."/>
            <person name="Slot J.C."/>
            <person name="Ahrendt S."/>
            <person name="Moore L.P."/>
            <person name="Eastman K.E."/>
            <person name="Scott K."/>
            <person name="Konkel Z."/>
            <person name="Mondo S.J."/>
            <person name="Kuo A."/>
            <person name="Hayes R.D."/>
            <person name="Haridas S."/>
            <person name="Andreopoulos B."/>
            <person name="Riley R."/>
            <person name="LaButti K."/>
            <person name="Pangilinan J."/>
            <person name="Lipzen A."/>
            <person name="Amirebrahimi M."/>
            <person name="Yan J."/>
            <person name="Adam C."/>
            <person name="Keymanesh K."/>
            <person name="Ng V."/>
            <person name="Louie K."/>
            <person name="Northen T."/>
            <person name="Drula E."/>
            <person name="Henrissat B."/>
            <person name="Hsieh H.M."/>
            <person name="Youens-Clark K."/>
            <person name="Lutzoni F."/>
            <person name="Miadlikowska J."/>
            <person name="Eastwood D.C."/>
            <person name="Hamelin R.C."/>
            <person name="Grigoriev I.V."/>
            <person name="U'Ren J.M."/>
        </authorList>
    </citation>
    <scope>NUCLEOTIDE SEQUENCE [LARGE SCALE GENOMIC DNA]</scope>
    <source>
        <strain evidence="1 2">ER1909</strain>
    </source>
</reference>
<sequence>MRQIMVLYQRHNRLENRLALLQTKASGLAKTRRPYYVMSSNPFSSLFNQQNLTARLAILQPASDHDAPIELRLTEVTLKDTSYECLSYDRSTPEAIADVATISVDGEAQPVPKALESALRIFRRKERPRTLWADLLIGRTIEERSSQAPAQRHVLQNAERTLCWLGPDQGDKTAEAFKTIHEMSWRFSAACAKVGISPDMSITRATIQQLTGLREELNNCPYNDLNSFDFAHWRLIYDIFGSPYWGTVQCISDIVLAKTPIVACGRSNIRWHAYIAASRAMPFYQHKFFKVPLLPHVMKGFDLANQIEIAERRRRLGESVELLPMIQTARDCGAADPRENVFAMSLIATPSARTKIHSAGSQPLPAVDYAKSAQQVFTEAARYSILERQDFMLWYGDRPPCAKRTKGLPSWVPDFGAVAPKIGGLFNPNKGMRGWWDAIQPASARKPITITSLEPSSSPSTSTSTSTSTPTSPSSPSDPKLALHLQARPLDRIVHVSPIFNAGNCRRLCYTQFSSLPTAPTSETASRFWRTLILNSGGDRPASSSLHDAPAAPAELEQAFASLLAEETILQQLGCATVAELRTPENAARMQASPELMAYVPRCGRAAPYEALLTKNAAGRRFFRTAGGRFGMTAIEDVGAADSNLLGEEKADGEEDKVGLGRLMGDPMTRGMMESFQQYLAERDPQIAHAAAQAIRGEFPGQVAEGQERSDGGVQEGDLVVACVGGFFPYVLRPQSRAQSREGETGDEGESTQPVEGSSGDDGSTYEFVGECYLHGAMDGEDFQATGLLGRKYFNVDVSKLVDITII</sequence>
<keyword evidence="2" id="KW-1185">Reference proteome</keyword>
<comment type="caution">
    <text evidence="1">The sequence shown here is derived from an EMBL/GenBank/DDBJ whole genome shotgun (WGS) entry which is preliminary data.</text>
</comment>
<dbReference type="Proteomes" id="UP001497680">
    <property type="component" value="Unassembled WGS sequence"/>
</dbReference>
<proteinExistence type="predicted"/>
<gene>
    <name evidence="1" type="ORF">F4821DRAFT_247704</name>
</gene>
<name>A0ACC0CPA9_9PEZI</name>